<feature type="non-terminal residue" evidence="5">
    <location>
        <position position="178"/>
    </location>
</feature>
<reference evidence="5 6" key="1">
    <citation type="journal article" date="2014" name="Am. J. Bot.">
        <title>Genome assembly and annotation for red clover (Trifolium pratense; Fabaceae).</title>
        <authorList>
            <person name="Istvanek J."/>
            <person name="Jaros M."/>
            <person name="Krenek A."/>
            <person name="Repkova J."/>
        </authorList>
    </citation>
    <scope>NUCLEOTIDE SEQUENCE [LARGE SCALE GENOMIC DNA]</scope>
    <source>
        <strain evidence="6">cv. Tatra</strain>
        <tissue evidence="5">Young leaves</tissue>
    </source>
</reference>
<keyword evidence="1" id="KW-0677">Repeat</keyword>
<evidence type="ECO:0000259" key="4">
    <source>
        <dbReference type="Pfam" id="PF18052"/>
    </source>
</evidence>
<evidence type="ECO:0000313" key="5">
    <source>
        <dbReference type="EMBL" id="PNX75963.1"/>
    </source>
</evidence>
<organism evidence="5 6">
    <name type="scientific">Trifolium pratense</name>
    <name type="common">Red clover</name>
    <dbReference type="NCBI Taxonomy" id="57577"/>
    <lineage>
        <taxon>Eukaryota</taxon>
        <taxon>Viridiplantae</taxon>
        <taxon>Streptophyta</taxon>
        <taxon>Embryophyta</taxon>
        <taxon>Tracheophyta</taxon>
        <taxon>Spermatophyta</taxon>
        <taxon>Magnoliopsida</taxon>
        <taxon>eudicotyledons</taxon>
        <taxon>Gunneridae</taxon>
        <taxon>Pentapetalae</taxon>
        <taxon>rosids</taxon>
        <taxon>fabids</taxon>
        <taxon>Fabales</taxon>
        <taxon>Fabaceae</taxon>
        <taxon>Papilionoideae</taxon>
        <taxon>50 kb inversion clade</taxon>
        <taxon>NPAAA clade</taxon>
        <taxon>Hologalegina</taxon>
        <taxon>IRL clade</taxon>
        <taxon>Trifolieae</taxon>
        <taxon>Trifolium</taxon>
    </lineage>
</organism>
<evidence type="ECO:0000256" key="3">
    <source>
        <dbReference type="ARBA" id="ARBA00022821"/>
    </source>
</evidence>
<gene>
    <name evidence="5" type="ORF">L195_g031908</name>
</gene>
<keyword evidence="2" id="KW-0547">Nucleotide-binding</keyword>
<keyword evidence="3" id="KW-0611">Plant defense</keyword>
<evidence type="ECO:0000256" key="2">
    <source>
        <dbReference type="ARBA" id="ARBA00022741"/>
    </source>
</evidence>
<dbReference type="GO" id="GO:0006952">
    <property type="term" value="P:defense response"/>
    <property type="evidence" value="ECO:0007669"/>
    <property type="project" value="UniProtKB-KW"/>
</dbReference>
<feature type="domain" description="Disease resistance N-terminal" evidence="4">
    <location>
        <begin position="10"/>
        <end position="95"/>
    </location>
</feature>
<protein>
    <submittedName>
        <fullName evidence="5">Disease resistance protein rga4-like</fullName>
    </submittedName>
</protein>
<dbReference type="Pfam" id="PF18052">
    <property type="entry name" value="Rx_N"/>
    <property type="match status" value="1"/>
</dbReference>
<sequence>MAETILYSVATSLINSLASAALHEFARINGVMGELERLKNTVESIKAVLLDADEKQEKSHAVQNWVRRLKDVLIPADDLLDEFLIQDMIQKRDEPHRNKVKKVLRSFSPNKFALRHKMTNEIEKIQKMFDDVVRDMTGLNLNPKVGVVEKTNNEWRETSSYVLESNIIGRDDDKEKIV</sequence>
<dbReference type="InterPro" id="IPR038005">
    <property type="entry name" value="RX-like_CC"/>
</dbReference>
<name>A0A2K3LBR3_TRIPR</name>
<dbReference type="GO" id="GO:0000166">
    <property type="term" value="F:nucleotide binding"/>
    <property type="evidence" value="ECO:0007669"/>
    <property type="project" value="UniProtKB-KW"/>
</dbReference>
<dbReference type="Gene3D" id="1.20.5.4130">
    <property type="match status" value="1"/>
</dbReference>
<comment type="caution">
    <text evidence="5">The sequence shown here is derived from an EMBL/GenBank/DDBJ whole genome shotgun (WGS) entry which is preliminary data.</text>
</comment>
<proteinExistence type="predicted"/>
<dbReference type="CDD" id="cd14798">
    <property type="entry name" value="RX-CC_like"/>
    <property type="match status" value="1"/>
</dbReference>
<dbReference type="AlphaFoldDB" id="A0A2K3LBR3"/>
<evidence type="ECO:0000256" key="1">
    <source>
        <dbReference type="ARBA" id="ARBA00022737"/>
    </source>
</evidence>
<dbReference type="EMBL" id="ASHM01029890">
    <property type="protein sequence ID" value="PNX75963.1"/>
    <property type="molecule type" value="Genomic_DNA"/>
</dbReference>
<dbReference type="InterPro" id="IPR041118">
    <property type="entry name" value="Rx_N"/>
</dbReference>
<dbReference type="ExpressionAtlas" id="A0A2K3LBR3">
    <property type="expression patterns" value="baseline"/>
</dbReference>
<accession>A0A2K3LBR3</accession>
<dbReference type="STRING" id="57577.A0A2K3LBR3"/>
<dbReference type="Proteomes" id="UP000236291">
    <property type="component" value="Unassembled WGS sequence"/>
</dbReference>
<dbReference type="PANTHER" id="PTHR19338">
    <property type="entry name" value="TRANSLOCASE OF INNER MITOCHONDRIAL MEMBRANE 13 HOMOLOG"/>
    <property type="match status" value="1"/>
</dbReference>
<evidence type="ECO:0000313" key="6">
    <source>
        <dbReference type="Proteomes" id="UP000236291"/>
    </source>
</evidence>
<dbReference type="PANTHER" id="PTHR19338:SF73">
    <property type="entry name" value="DISEASE RESISTANCE PROTEIN RGA2-LIKE"/>
    <property type="match status" value="1"/>
</dbReference>
<reference evidence="5 6" key="2">
    <citation type="journal article" date="2017" name="Front. Plant Sci.">
        <title>Gene Classification and Mining of Molecular Markers Useful in Red Clover (Trifolium pratense) Breeding.</title>
        <authorList>
            <person name="Istvanek J."/>
            <person name="Dluhosova J."/>
            <person name="Dluhos P."/>
            <person name="Patkova L."/>
            <person name="Nedelnik J."/>
            <person name="Repkova J."/>
        </authorList>
    </citation>
    <scope>NUCLEOTIDE SEQUENCE [LARGE SCALE GENOMIC DNA]</scope>
    <source>
        <strain evidence="6">cv. Tatra</strain>
        <tissue evidence="5">Young leaves</tissue>
    </source>
</reference>